<feature type="compositionally biased region" description="Low complexity" evidence="10">
    <location>
        <begin position="368"/>
        <end position="381"/>
    </location>
</feature>
<evidence type="ECO:0000256" key="9">
    <source>
        <dbReference type="SAM" id="Coils"/>
    </source>
</evidence>
<comment type="caution">
    <text evidence="13">The sequence shown here is derived from an EMBL/GenBank/DDBJ whole genome shotgun (WGS) entry which is preliminary data.</text>
</comment>
<feature type="coiled-coil region" evidence="9">
    <location>
        <begin position="432"/>
        <end position="459"/>
    </location>
</feature>
<reference evidence="14" key="1">
    <citation type="submission" date="2016-07" db="EMBL/GenBank/DDBJ databases">
        <authorList>
            <person name="Florea S."/>
            <person name="Webb J.S."/>
            <person name="Jaromczyk J."/>
            <person name="Schardl C.L."/>
        </authorList>
    </citation>
    <scope>NUCLEOTIDE SEQUENCE [LARGE SCALE GENOMIC DNA]</scope>
    <source>
        <strain evidence="14">IPBSL-7</strain>
    </source>
</reference>
<dbReference type="EMBL" id="MBQD01000024">
    <property type="protein sequence ID" value="OCL31911.1"/>
    <property type="molecule type" value="Genomic_DNA"/>
</dbReference>
<dbReference type="SMART" id="SM00220">
    <property type="entry name" value="S_TKc"/>
    <property type="match status" value="1"/>
</dbReference>
<evidence type="ECO:0000256" key="11">
    <source>
        <dbReference type="SAM" id="Phobius"/>
    </source>
</evidence>
<dbReference type="InterPro" id="IPR011009">
    <property type="entry name" value="Kinase-like_dom_sf"/>
</dbReference>
<feature type="compositionally biased region" description="Pro residues" evidence="10">
    <location>
        <begin position="382"/>
        <end position="396"/>
    </location>
</feature>
<evidence type="ECO:0000259" key="12">
    <source>
        <dbReference type="PROSITE" id="PS50011"/>
    </source>
</evidence>
<evidence type="ECO:0000256" key="4">
    <source>
        <dbReference type="ARBA" id="ARBA00022741"/>
    </source>
</evidence>
<keyword evidence="2" id="KW-0723">Serine/threonine-protein kinase</keyword>
<gene>
    <name evidence="13" type="ORF">BCR15_07585</name>
</gene>
<feature type="transmembrane region" description="Helical" evidence="11">
    <location>
        <begin position="333"/>
        <end position="352"/>
    </location>
</feature>
<keyword evidence="5" id="KW-0418">Kinase</keyword>
<organism evidence="13 14">
    <name type="scientific">Tessaracoccus lapidicaptus</name>
    <dbReference type="NCBI Taxonomy" id="1427523"/>
    <lineage>
        <taxon>Bacteria</taxon>
        <taxon>Bacillati</taxon>
        <taxon>Actinomycetota</taxon>
        <taxon>Actinomycetes</taxon>
        <taxon>Propionibacteriales</taxon>
        <taxon>Propionibacteriaceae</taxon>
        <taxon>Tessaracoccus</taxon>
    </lineage>
</organism>
<name>A0A1C0AIH4_9ACTN</name>
<keyword evidence="3" id="KW-0808">Transferase</keyword>
<evidence type="ECO:0000256" key="8">
    <source>
        <dbReference type="ARBA" id="ARBA00048679"/>
    </source>
</evidence>
<dbReference type="CDD" id="cd14014">
    <property type="entry name" value="STKc_PknB_like"/>
    <property type="match status" value="1"/>
</dbReference>
<keyword evidence="11" id="KW-0472">Membrane</keyword>
<dbReference type="Proteomes" id="UP000093501">
    <property type="component" value="Unassembled WGS sequence"/>
</dbReference>
<dbReference type="SUPFAM" id="SSF56112">
    <property type="entry name" value="Protein kinase-like (PK-like)"/>
    <property type="match status" value="1"/>
</dbReference>
<dbReference type="AlphaFoldDB" id="A0A1C0AIH4"/>
<evidence type="ECO:0000313" key="13">
    <source>
        <dbReference type="EMBL" id="OCL31911.1"/>
    </source>
</evidence>
<dbReference type="RefSeq" id="WP_068752260.1">
    <property type="nucleotide sequence ID" value="NZ_LR214441.1"/>
</dbReference>
<dbReference type="GO" id="GO:0045717">
    <property type="term" value="P:negative regulation of fatty acid biosynthetic process"/>
    <property type="evidence" value="ECO:0007669"/>
    <property type="project" value="UniProtKB-ARBA"/>
</dbReference>
<evidence type="ECO:0000256" key="6">
    <source>
        <dbReference type="ARBA" id="ARBA00022840"/>
    </source>
</evidence>
<comment type="catalytic activity">
    <reaction evidence="7">
        <text>L-threonyl-[protein] + ATP = O-phospho-L-threonyl-[protein] + ADP + H(+)</text>
        <dbReference type="Rhea" id="RHEA:46608"/>
        <dbReference type="Rhea" id="RHEA-COMP:11060"/>
        <dbReference type="Rhea" id="RHEA-COMP:11605"/>
        <dbReference type="ChEBI" id="CHEBI:15378"/>
        <dbReference type="ChEBI" id="CHEBI:30013"/>
        <dbReference type="ChEBI" id="CHEBI:30616"/>
        <dbReference type="ChEBI" id="CHEBI:61977"/>
        <dbReference type="ChEBI" id="CHEBI:456216"/>
        <dbReference type="EC" id="2.7.11.1"/>
    </reaction>
</comment>
<dbReference type="InterPro" id="IPR008271">
    <property type="entry name" value="Ser/Thr_kinase_AS"/>
</dbReference>
<keyword evidence="11" id="KW-0812">Transmembrane</keyword>
<dbReference type="FunFam" id="1.10.510.10:FF:000021">
    <property type="entry name" value="Serine/threonine protein kinase"/>
    <property type="match status" value="1"/>
</dbReference>
<comment type="catalytic activity">
    <reaction evidence="8">
        <text>L-seryl-[protein] + ATP = O-phospho-L-seryl-[protein] + ADP + H(+)</text>
        <dbReference type="Rhea" id="RHEA:17989"/>
        <dbReference type="Rhea" id="RHEA-COMP:9863"/>
        <dbReference type="Rhea" id="RHEA-COMP:11604"/>
        <dbReference type="ChEBI" id="CHEBI:15378"/>
        <dbReference type="ChEBI" id="CHEBI:29999"/>
        <dbReference type="ChEBI" id="CHEBI:30616"/>
        <dbReference type="ChEBI" id="CHEBI:83421"/>
        <dbReference type="ChEBI" id="CHEBI:456216"/>
        <dbReference type="EC" id="2.7.11.1"/>
    </reaction>
</comment>
<dbReference type="PROSITE" id="PS50011">
    <property type="entry name" value="PROTEIN_KINASE_DOM"/>
    <property type="match status" value="1"/>
</dbReference>
<dbReference type="Gene3D" id="3.30.200.20">
    <property type="entry name" value="Phosphorylase Kinase, domain 1"/>
    <property type="match status" value="1"/>
</dbReference>
<dbReference type="FunFam" id="3.30.200.20:FF:000035">
    <property type="entry name" value="Serine/threonine protein kinase Stk1"/>
    <property type="match status" value="1"/>
</dbReference>
<evidence type="ECO:0000313" key="14">
    <source>
        <dbReference type="Proteomes" id="UP000093501"/>
    </source>
</evidence>
<evidence type="ECO:0000256" key="5">
    <source>
        <dbReference type="ARBA" id="ARBA00022777"/>
    </source>
</evidence>
<feature type="domain" description="Protein kinase" evidence="12">
    <location>
        <begin position="11"/>
        <end position="275"/>
    </location>
</feature>
<dbReference type="PROSITE" id="PS00108">
    <property type="entry name" value="PROTEIN_KINASE_ST"/>
    <property type="match status" value="1"/>
</dbReference>
<evidence type="ECO:0000256" key="2">
    <source>
        <dbReference type="ARBA" id="ARBA00022527"/>
    </source>
</evidence>
<dbReference type="PANTHER" id="PTHR43289">
    <property type="entry name" value="MITOGEN-ACTIVATED PROTEIN KINASE KINASE KINASE 20-RELATED"/>
    <property type="match status" value="1"/>
</dbReference>
<keyword evidence="6" id="KW-0067">ATP-binding</keyword>
<evidence type="ECO:0000256" key="10">
    <source>
        <dbReference type="SAM" id="MobiDB-lite"/>
    </source>
</evidence>
<sequence length="488" mass="50944">MEPGTLLAERYLLRDRLAAGGMGEVWRARDTVLAREVAVKLLGAMTTADDAALQRFRREAEAMAALQHPNIVTIFDVGTHAGAPFIVMELLAGPTVEQIVRDRGALGEPEAARLATQVAAGLAAAHQAGVVHRDIKPGNLMLSTSGDLKVVDFGIARLAHGAGLTATNSVLGSAAYLSPEQASGAPADERSDLYALGCVLTTMLTGHPPFAGEHPLSVMRQHVASAPPALRDRRPAISLAMEALVHRLLAKDPNDRPSSASEVRDELSTLSSPAVPETATVPLPRPEATRPMPVSPEPSHTVPLPTGAPPRGSSEPGHPVTYPPPTRGAARRWVVPAILAALALAAVVAIGAQMIAPDRGTVGGGDQSSTESAATAPSESPADPPPSPPTSAPAPADPDDEPGPESTGSGLDEARRVIDDAAADGSLLPKKAEELDKRLDDLEKKLQEGDGDVDKQVREITRQLDELVKKGELQPAAARRIEEALNSI</sequence>
<keyword evidence="9" id="KW-0175">Coiled coil</keyword>
<protein>
    <recommendedName>
        <fullName evidence="1">non-specific serine/threonine protein kinase</fullName>
        <ecNumber evidence="1">2.7.11.1</ecNumber>
    </recommendedName>
</protein>
<dbReference type="Gene3D" id="1.10.510.10">
    <property type="entry name" value="Transferase(Phosphotransferase) domain 1"/>
    <property type="match status" value="1"/>
</dbReference>
<keyword evidence="4" id="KW-0547">Nucleotide-binding</keyword>
<dbReference type="GO" id="GO:0004674">
    <property type="term" value="F:protein serine/threonine kinase activity"/>
    <property type="evidence" value="ECO:0007669"/>
    <property type="project" value="UniProtKB-KW"/>
</dbReference>
<dbReference type="PANTHER" id="PTHR43289:SF6">
    <property type="entry name" value="SERINE_THREONINE-PROTEIN KINASE NEKL-3"/>
    <property type="match status" value="1"/>
</dbReference>
<keyword evidence="11" id="KW-1133">Transmembrane helix</keyword>
<feature type="region of interest" description="Disordered" evidence="10">
    <location>
        <begin position="361"/>
        <end position="429"/>
    </location>
</feature>
<accession>A0A1C0AIH4</accession>
<proteinExistence type="predicted"/>
<dbReference type="InterPro" id="IPR000719">
    <property type="entry name" value="Prot_kinase_dom"/>
</dbReference>
<evidence type="ECO:0000256" key="7">
    <source>
        <dbReference type="ARBA" id="ARBA00047899"/>
    </source>
</evidence>
<feature type="region of interest" description="Disordered" evidence="10">
    <location>
        <begin position="250"/>
        <end position="325"/>
    </location>
</feature>
<evidence type="ECO:0000256" key="3">
    <source>
        <dbReference type="ARBA" id="ARBA00022679"/>
    </source>
</evidence>
<dbReference type="Pfam" id="PF00069">
    <property type="entry name" value="Pkinase"/>
    <property type="match status" value="1"/>
</dbReference>
<keyword evidence="14" id="KW-1185">Reference proteome</keyword>
<evidence type="ECO:0000256" key="1">
    <source>
        <dbReference type="ARBA" id="ARBA00012513"/>
    </source>
</evidence>
<dbReference type="EC" id="2.7.11.1" evidence="1"/>
<dbReference type="GO" id="GO:0005524">
    <property type="term" value="F:ATP binding"/>
    <property type="evidence" value="ECO:0007669"/>
    <property type="project" value="UniProtKB-KW"/>
</dbReference>
<dbReference type="PRINTS" id="PR01217">
    <property type="entry name" value="PRICHEXTENSN"/>
</dbReference>